<keyword evidence="1" id="KW-0560">Oxidoreductase</keyword>
<dbReference type="PANTHER" id="PTHR11475">
    <property type="entry name" value="OXIDASE/PEROXIDASE"/>
    <property type="match status" value="1"/>
</dbReference>
<name>A0A1I8BNV2_MELHA</name>
<sequence>MRGRDHGIPSYNKWRHFCGMETVGSFDQMTAQVSDENVRKVLSANYPSPDDLDLYIGGMVEDPVIGGLVGPTLACIISDQFKRTRDGDRQVLDKL</sequence>
<reference evidence="3" key="1">
    <citation type="submission" date="2016-11" db="UniProtKB">
        <authorList>
            <consortium name="WormBaseParasite"/>
        </authorList>
    </citation>
    <scope>IDENTIFICATION</scope>
</reference>
<dbReference type="InterPro" id="IPR010255">
    <property type="entry name" value="Haem_peroxidase_sf"/>
</dbReference>
<dbReference type="WBParaSite" id="MhA1_Contig354.frz3.gene4">
    <property type="protein sequence ID" value="MhA1_Contig354.frz3.gene4"/>
    <property type="gene ID" value="MhA1_Contig354.frz3.gene4"/>
</dbReference>
<protein>
    <submittedName>
        <fullName evidence="3">DUF772 domain-containing protein</fullName>
    </submittedName>
</protein>
<dbReference type="GO" id="GO:0020037">
    <property type="term" value="F:heme binding"/>
    <property type="evidence" value="ECO:0007669"/>
    <property type="project" value="InterPro"/>
</dbReference>
<dbReference type="PANTHER" id="PTHR11475:SF58">
    <property type="entry name" value="PEROXIDASIN"/>
    <property type="match status" value="1"/>
</dbReference>
<evidence type="ECO:0000256" key="1">
    <source>
        <dbReference type="ARBA" id="ARBA00022559"/>
    </source>
</evidence>
<accession>A0A1I8BNV2</accession>
<dbReference type="OMA" id="ACIISDQ"/>
<dbReference type="GO" id="GO:0006979">
    <property type="term" value="P:response to oxidative stress"/>
    <property type="evidence" value="ECO:0007669"/>
    <property type="project" value="InterPro"/>
</dbReference>
<dbReference type="Pfam" id="PF03098">
    <property type="entry name" value="An_peroxidase"/>
    <property type="match status" value="1"/>
</dbReference>
<dbReference type="InterPro" id="IPR037120">
    <property type="entry name" value="Haem_peroxidase_sf_animal"/>
</dbReference>
<dbReference type="AlphaFoldDB" id="A0A1I8BNV2"/>
<proteinExistence type="predicted"/>
<dbReference type="Gene3D" id="1.10.640.10">
    <property type="entry name" value="Haem peroxidase domain superfamily, animal type"/>
    <property type="match status" value="1"/>
</dbReference>
<dbReference type="GO" id="GO:0005615">
    <property type="term" value="C:extracellular space"/>
    <property type="evidence" value="ECO:0007669"/>
    <property type="project" value="TreeGrafter"/>
</dbReference>
<evidence type="ECO:0000313" key="2">
    <source>
        <dbReference type="Proteomes" id="UP000095281"/>
    </source>
</evidence>
<dbReference type="GO" id="GO:0004601">
    <property type="term" value="F:peroxidase activity"/>
    <property type="evidence" value="ECO:0007669"/>
    <property type="project" value="UniProtKB-KW"/>
</dbReference>
<keyword evidence="2" id="KW-1185">Reference proteome</keyword>
<organism evidence="2 3">
    <name type="scientific">Meloidogyne hapla</name>
    <name type="common">Root-knot nematode worm</name>
    <dbReference type="NCBI Taxonomy" id="6305"/>
    <lineage>
        <taxon>Eukaryota</taxon>
        <taxon>Metazoa</taxon>
        <taxon>Ecdysozoa</taxon>
        <taxon>Nematoda</taxon>
        <taxon>Chromadorea</taxon>
        <taxon>Rhabditida</taxon>
        <taxon>Tylenchina</taxon>
        <taxon>Tylenchomorpha</taxon>
        <taxon>Tylenchoidea</taxon>
        <taxon>Meloidogynidae</taxon>
        <taxon>Meloidogyninae</taxon>
        <taxon>Meloidogyne</taxon>
    </lineage>
</organism>
<dbReference type="SUPFAM" id="SSF48113">
    <property type="entry name" value="Heme-dependent peroxidases"/>
    <property type="match status" value="1"/>
</dbReference>
<keyword evidence="1" id="KW-0575">Peroxidase</keyword>
<dbReference type="Proteomes" id="UP000095281">
    <property type="component" value="Unplaced"/>
</dbReference>
<dbReference type="InterPro" id="IPR019791">
    <property type="entry name" value="Haem_peroxidase_animal"/>
</dbReference>
<evidence type="ECO:0000313" key="3">
    <source>
        <dbReference type="WBParaSite" id="MhA1_Contig354.frz3.gene4"/>
    </source>
</evidence>
<dbReference type="PROSITE" id="PS50292">
    <property type="entry name" value="PEROXIDASE_3"/>
    <property type="match status" value="1"/>
</dbReference>